<feature type="transmembrane region" description="Helical" evidence="1">
    <location>
        <begin position="69"/>
        <end position="87"/>
    </location>
</feature>
<feature type="transmembrane region" description="Helical" evidence="1">
    <location>
        <begin position="107"/>
        <end position="129"/>
    </location>
</feature>
<evidence type="ECO:0008006" key="4">
    <source>
        <dbReference type="Google" id="ProtNLM"/>
    </source>
</evidence>
<comment type="caution">
    <text evidence="2">The sequence shown here is derived from an EMBL/GenBank/DDBJ whole genome shotgun (WGS) entry which is preliminary data.</text>
</comment>
<keyword evidence="1" id="KW-0812">Transmembrane</keyword>
<reference evidence="2 3" key="1">
    <citation type="submission" date="2018-09" db="EMBL/GenBank/DDBJ databases">
        <title>YIM PH21274 draft genome.</title>
        <authorList>
            <person name="Miao C."/>
        </authorList>
    </citation>
    <scope>NUCLEOTIDE SEQUENCE [LARGE SCALE GENOMIC DNA]</scope>
    <source>
        <strain evidence="2 3">YIM PH 21724</strain>
    </source>
</reference>
<protein>
    <recommendedName>
        <fullName evidence="4">DUF998 domain-containing protein</fullName>
    </recommendedName>
</protein>
<accession>A0A3A4KSP5</accession>
<organism evidence="2 3">
    <name type="scientific">Nocardia panacis</name>
    <dbReference type="NCBI Taxonomy" id="2340916"/>
    <lineage>
        <taxon>Bacteria</taxon>
        <taxon>Bacillati</taxon>
        <taxon>Actinomycetota</taxon>
        <taxon>Actinomycetes</taxon>
        <taxon>Mycobacteriales</taxon>
        <taxon>Nocardiaceae</taxon>
        <taxon>Nocardia</taxon>
    </lineage>
</organism>
<gene>
    <name evidence="2" type="ORF">D5S18_03065</name>
</gene>
<evidence type="ECO:0000313" key="2">
    <source>
        <dbReference type="EMBL" id="RJO79326.1"/>
    </source>
</evidence>
<sequence>MTITFGSLATYAVLRHPSIGNVWINDGIRALTGLDNLADLLGDLSGCVAAWGLCTHAAQAWGARWLTPIVTRATLALGATLATLYAISEAPYTDTTYIGHLGGWAELYSYIAALAVIVANVAVLVSTAFARKEIDMSLLMAGALVGLVVGAHRASDHFAPELLADTHDAISWPLTAIAIILYACAGLASHNAKAHEPMPDRERV</sequence>
<dbReference type="AlphaFoldDB" id="A0A3A4KSP5"/>
<keyword evidence="1" id="KW-1133">Transmembrane helix</keyword>
<keyword evidence="3" id="KW-1185">Reference proteome</keyword>
<dbReference type="EMBL" id="QZFU01000010">
    <property type="protein sequence ID" value="RJO79326.1"/>
    <property type="molecule type" value="Genomic_DNA"/>
</dbReference>
<name>A0A3A4KSP5_9NOCA</name>
<proteinExistence type="predicted"/>
<feature type="transmembrane region" description="Helical" evidence="1">
    <location>
        <begin position="136"/>
        <end position="154"/>
    </location>
</feature>
<dbReference type="Proteomes" id="UP000266677">
    <property type="component" value="Unassembled WGS sequence"/>
</dbReference>
<evidence type="ECO:0000313" key="3">
    <source>
        <dbReference type="Proteomes" id="UP000266677"/>
    </source>
</evidence>
<feature type="transmembrane region" description="Helical" evidence="1">
    <location>
        <begin position="169"/>
        <end position="188"/>
    </location>
</feature>
<keyword evidence="1" id="KW-0472">Membrane</keyword>
<evidence type="ECO:0000256" key="1">
    <source>
        <dbReference type="SAM" id="Phobius"/>
    </source>
</evidence>